<dbReference type="InterPro" id="IPR050231">
    <property type="entry name" value="Iron_ascorbate_oxido_reductase"/>
</dbReference>
<dbReference type="PROSITE" id="PS51471">
    <property type="entry name" value="FE2OG_OXY"/>
    <property type="match status" value="1"/>
</dbReference>
<evidence type="ECO:0000256" key="1">
    <source>
        <dbReference type="RuleBase" id="RU003682"/>
    </source>
</evidence>
<dbReference type="EMBL" id="ML213857">
    <property type="protein sequence ID" value="TFK31162.1"/>
    <property type="molecule type" value="Genomic_DNA"/>
</dbReference>
<accession>A0A5C3LEK7</accession>
<keyword evidence="1" id="KW-0560">Oxidoreductase</keyword>
<dbReference type="InterPro" id="IPR027443">
    <property type="entry name" value="IPNS-like_sf"/>
</dbReference>
<dbReference type="GO" id="GO:0016491">
    <property type="term" value="F:oxidoreductase activity"/>
    <property type="evidence" value="ECO:0007669"/>
    <property type="project" value="UniProtKB-KW"/>
</dbReference>
<dbReference type="Pfam" id="PF03171">
    <property type="entry name" value="2OG-FeII_Oxy"/>
    <property type="match status" value="1"/>
</dbReference>
<evidence type="ECO:0000313" key="4">
    <source>
        <dbReference type="Proteomes" id="UP000308652"/>
    </source>
</evidence>
<organism evidence="3 4">
    <name type="scientific">Crucibulum laeve</name>
    <dbReference type="NCBI Taxonomy" id="68775"/>
    <lineage>
        <taxon>Eukaryota</taxon>
        <taxon>Fungi</taxon>
        <taxon>Dikarya</taxon>
        <taxon>Basidiomycota</taxon>
        <taxon>Agaricomycotina</taxon>
        <taxon>Agaricomycetes</taxon>
        <taxon>Agaricomycetidae</taxon>
        <taxon>Agaricales</taxon>
        <taxon>Agaricineae</taxon>
        <taxon>Nidulariaceae</taxon>
        <taxon>Crucibulum</taxon>
    </lineage>
</organism>
<dbReference type="GO" id="GO:0046872">
    <property type="term" value="F:metal ion binding"/>
    <property type="evidence" value="ECO:0007669"/>
    <property type="project" value="UniProtKB-KW"/>
</dbReference>
<keyword evidence="1" id="KW-0479">Metal-binding</keyword>
<keyword evidence="1" id="KW-0408">Iron</keyword>
<proteinExistence type="inferred from homology"/>
<dbReference type="InterPro" id="IPR026992">
    <property type="entry name" value="DIOX_N"/>
</dbReference>
<dbReference type="InterPro" id="IPR005123">
    <property type="entry name" value="Oxoglu/Fe-dep_dioxygenase_dom"/>
</dbReference>
<protein>
    <recommendedName>
        <fullName evidence="2">Fe2OG dioxygenase domain-containing protein</fullName>
    </recommendedName>
</protein>
<name>A0A5C3LEK7_9AGAR</name>
<feature type="domain" description="Fe2OG dioxygenase" evidence="2">
    <location>
        <begin position="217"/>
        <end position="325"/>
    </location>
</feature>
<dbReference type="SUPFAM" id="SSF51197">
    <property type="entry name" value="Clavaminate synthase-like"/>
    <property type="match status" value="1"/>
</dbReference>
<dbReference type="Proteomes" id="UP000308652">
    <property type="component" value="Unassembled WGS sequence"/>
</dbReference>
<sequence length="395" mass="45052">MFKCIYNPFSYPLSLHFKAPLMTIEALRPVASAGGSLGESEPPAYVAPAMTKENLDYADLAIIDLSKANTPAGRAELAVELCDAMKTKGFFYAINHGYTQEQTNQMFSISQLAFDGVSDEEKVQYEGTSPTVYEGYKPKQTWHIDHGVRDQIEHYNINRHVERVPQPQALRPFVPLMEAFAKHNFFNILHPVLRLLAIGLELPEDTLIKDHDWDGEGFTTIRFMKYHPRSTDEEEKTKNVWLKGHTDFGSITILWSQPVAGLQILSPDGKWRWVRHMENAVVINAGDALEFLCGGYYPPTRHRVIQPPSDQANIPRYGLFFFVMPNDNVKLIPHEESPVLQKQGVHRLCDPKDAPRMEDWRKERTKSYGKVELKMGKEKGVEEEIVSGVIVKHYN</sequence>
<dbReference type="Gene3D" id="2.60.120.330">
    <property type="entry name" value="B-lactam Antibiotic, Isopenicillin N Synthase, Chain"/>
    <property type="match status" value="1"/>
</dbReference>
<comment type="similarity">
    <text evidence="1">Belongs to the iron/ascorbate-dependent oxidoreductase family.</text>
</comment>
<keyword evidence="4" id="KW-1185">Reference proteome</keyword>
<dbReference type="Pfam" id="PF14226">
    <property type="entry name" value="DIOX_N"/>
    <property type="match status" value="1"/>
</dbReference>
<dbReference type="STRING" id="68775.A0A5C3LEK7"/>
<dbReference type="OrthoDB" id="406156at2759"/>
<dbReference type="PANTHER" id="PTHR47990">
    <property type="entry name" value="2-OXOGLUTARATE (2OG) AND FE(II)-DEPENDENT OXYGENASE SUPERFAMILY PROTEIN-RELATED"/>
    <property type="match status" value="1"/>
</dbReference>
<dbReference type="PRINTS" id="PR00682">
    <property type="entry name" value="IPNSYNTHASE"/>
</dbReference>
<dbReference type="InterPro" id="IPR044861">
    <property type="entry name" value="IPNS-like_FE2OG_OXY"/>
</dbReference>
<reference evidence="3 4" key="1">
    <citation type="journal article" date="2019" name="Nat. Ecol. Evol.">
        <title>Megaphylogeny resolves global patterns of mushroom evolution.</title>
        <authorList>
            <person name="Varga T."/>
            <person name="Krizsan K."/>
            <person name="Foldi C."/>
            <person name="Dima B."/>
            <person name="Sanchez-Garcia M."/>
            <person name="Sanchez-Ramirez S."/>
            <person name="Szollosi G.J."/>
            <person name="Szarkandi J.G."/>
            <person name="Papp V."/>
            <person name="Albert L."/>
            <person name="Andreopoulos W."/>
            <person name="Angelini C."/>
            <person name="Antonin V."/>
            <person name="Barry K.W."/>
            <person name="Bougher N.L."/>
            <person name="Buchanan P."/>
            <person name="Buyck B."/>
            <person name="Bense V."/>
            <person name="Catcheside P."/>
            <person name="Chovatia M."/>
            <person name="Cooper J."/>
            <person name="Damon W."/>
            <person name="Desjardin D."/>
            <person name="Finy P."/>
            <person name="Geml J."/>
            <person name="Haridas S."/>
            <person name="Hughes K."/>
            <person name="Justo A."/>
            <person name="Karasinski D."/>
            <person name="Kautmanova I."/>
            <person name="Kiss B."/>
            <person name="Kocsube S."/>
            <person name="Kotiranta H."/>
            <person name="LaButti K.M."/>
            <person name="Lechner B.E."/>
            <person name="Liimatainen K."/>
            <person name="Lipzen A."/>
            <person name="Lukacs Z."/>
            <person name="Mihaltcheva S."/>
            <person name="Morgado L.N."/>
            <person name="Niskanen T."/>
            <person name="Noordeloos M.E."/>
            <person name="Ohm R.A."/>
            <person name="Ortiz-Santana B."/>
            <person name="Ovrebo C."/>
            <person name="Racz N."/>
            <person name="Riley R."/>
            <person name="Savchenko A."/>
            <person name="Shiryaev A."/>
            <person name="Soop K."/>
            <person name="Spirin V."/>
            <person name="Szebenyi C."/>
            <person name="Tomsovsky M."/>
            <person name="Tulloss R.E."/>
            <person name="Uehling J."/>
            <person name="Grigoriev I.V."/>
            <person name="Vagvolgyi C."/>
            <person name="Papp T."/>
            <person name="Martin F.M."/>
            <person name="Miettinen O."/>
            <person name="Hibbett D.S."/>
            <person name="Nagy L.G."/>
        </authorList>
    </citation>
    <scope>NUCLEOTIDE SEQUENCE [LARGE SCALE GENOMIC DNA]</scope>
    <source>
        <strain evidence="3 4">CBS 166.37</strain>
    </source>
</reference>
<evidence type="ECO:0000259" key="2">
    <source>
        <dbReference type="PROSITE" id="PS51471"/>
    </source>
</evidence>
<evidence type="ECO:0000313" key="3">
    <source>
        <dbReference type="EMBL" id="TFK31162.1"/>
    </source>
</evidence>
<gene>
    <name evidence="3" type="ORF">BDQ12DRAFT_660738</name>
</gene>
<dbReference type="AlphaFoldDB" id="A0A5C3LEK7"/>